<proteinExistence type="predicted"/>
<dbReference type="PANTHER" id="PTHR39966:SF3">
    <property type="entry name" value="DUF438 DOMAIN-CONTAINING PROTEIN"/>
    <property type="match status" value="1"/>
</dbReference>
<protein>
    <submittedName>
        <fullName evidence="2">Hemerythrin HHE cation binding domain protein</fullName>
    </submittedName>
</protein>
<sequence>MKILDLTHNHTIEQAMALLQAAFDALPAGETMVLLGEDALTPLVEQFQDENWGAYEWYPLSVRRGWRISLHKRAAVKSPRQVAEYFTFDHRRCDDLYAKMENAADDAPRAMAAFQDFDMGMLHHFRMEEEVIFPAFERKTGMTQGPTMIMRMEHQQMRGLLAQMREFVLHGNVPGMIGVGGTLLFVMQQHNMKEEQMLYPMTDMHLGDEVDTLIKGSQKLNPFT</sequence>
<feature type="domain" description="Hemerythrin-like" evidence="1">
    <location>
        <begin position="84"/>
        <end position="201"/>
    </location>
</feature>
<dbReference type="EMBL" id="CP000471">
    <property type="protein sequence ID" value="ABK44157.1"/>
    <property type="molecule type" value="Genomic_DNA"/>
</dbReference>
<dbReference type="eggNOG" id="COG3945">
    <property type="taxonomic scope" value="Bacteria"/>
</dbReference>
<gene>
    <name evidence="2" type="ordered locus">Mmc1_1648</name>
</gene>
<dbReference type="Pfam" id="PF01814">
    <property type="entry name" value="Hemerythrin"/>
    <property type="match status" value="1"/>
</dbReference>
<dbReference type="KEGG" id="mgm:Mmc1_1648"/>
<dbReference type="OrthoDB" id="9792554at2"/>
<reference evidence="3" key="1">
    <citation type="journal article" date="2009" name="Appl. Environ. Microbiol.">
        <title>Complete genome sequence of the chemolithoautotrophic marine magnetotactic coccus strain MC-1.</title>
        <authorList>
            <person name="Schubbe S."/>
            <person name="Williams T.J."/>
            <person name="Xie G."/>
            <person name="Kiss H.E."/>
            <person name="Brettin T.S."/>
            <person name="Martinez D."/>
            <person name="Ross C.A."/>
            <person name="Schuler D."/>
            <person name="Cox B.L."/>
            <person name="Nealson K.H."/>
            <person name="Bazylinski D.A."/>
        </authorList>
    </citation>
    <scope>NUCLEOTIDE SEQUENCE [LARGE SCALE GENOMIC DNA]</scope>
    <source>
        <strain evidence="3">ATCC BAA-1437 / JCM 17883 / MC-1</strain>
    </source>
</reference>
<dbReference type="HOGENOM" id="CLU_1233801_0_0_5"/>
<dbReference type="Proteomes" id="UP000002586">
    <property type="component" value="Chromosome"/>
</dbReference>
<name>A0L864_MAGMM</name>
<reference evidence="2 3" key="2">
    <citation type="journal article" date="2012" name="Int. J. Syst. Evol. Microbiol.">
        <title>Magnetococcus marinus gen. nov., sp. nov., a marine, magnetotactic bacterium that represents a novel lineage (Magnetococcaceae fam. nov.; Magnetococcales ord. nov.) at the base of the Alphaproteobacteria.</title>
        <authorList>
            <person name="Bazylinski D.A."/>
            <person name="Williams T.J."/>
            <person name="Lefevre C.T."/>
            <person name="Berg R.J."/>
            <person name="Zhang C.L."/>
            <person name="Bowser S.S."/>
            <person name="Dean A.J."/>
            <person name="Beveridge T.J."/>
        </authorList>
    </citation>
    <scope>NUCLEOTIDE SEQUENCE [LARGE SCALE GENOMIC DNA]</scope>
    <source>
        <strain evidence="3">ATCC BAA-1437 / JCM 17883 / MC-1</strain>
    </source>
</reference>
<dbReference type="RefSeq" id="WP_011713305.1">
    <property type="nucleotide sequence ID" value="NC_008576.1"/>
</dbReference>
<accession>A0L864</accession>
<dbReference type="GO" id="GO:0005886">
    <property type="term" value="C:plasma membrane"/>
    <property type="evidence" value="ECO:0007669"/>
    <property type="project" value="TreeGrafter"/>
</dbReference>
<keyword evidence="3" id="KW-1185">Reference proteome</keyword>
<evidence type="ECO:0000313" key="2">
    <source>
        <dbReference type="EMBL" id="ABK44157.1"/>
    </source>
</evidence>
<evidence type="ECO:0000313" key="3">
    <source>
        <dbReference type="Proteomes" id="UP000002586"/>
    </source>
</evidence>
<organism evidence="2 3">
    <name type="scientific">Magnetococcus marinus (strain ATCC BAA-1437 / JCM 17883 / MC-1)</name>
    <dbReference type="NCBI Taxonomy" id="156889"/>
    <lineage>
        <taxon>Bacteria</taxon>
        <taxon>Pseudomonadati</taxon>
        <taxon>Pseudomonadota</taxon>
        <taxon>Magnetococcia</taxon>
        <taxon>Magnetococcales</taxon>
        <taxon>Magnetococcaceae</taxon>
        <taxon>Magnetococcus</taxon>
    </lineage>
</organism>
<dbReference type="Gene3D" id="1.20.120.520">
    <property type="entry name" value="nmb1532 protein domain like"/>
    <property type="match status" value="1"/>
</dbReference>
<dbReference type="STRING" id="156889.Mmc1_1648"/>
<dbReference type="PANTHER" id="PTHR39966">
    <property type="entry name" value="BLL2471 PROTEIN-RELATED"/>
    <property type="match status" value="1"/>
</dbReference>
<dbReference type="AlphaFoldDB" id="A0L864"/>
<dbReference type="eggNOG" id="COG4309">
    <property type="taxonomic scope" value="Bacteria"/>
</dbReference>
<dbReference type="InterPro" id="IPR012312">
    <property type="entry name" value="Hemerythrin-like"/>
</dbReference>
<evidence type="ECO:0000259" key="1">
    <source>
        <dbReference type="Pfam" id="PF01814"/>
    </source>
</evidence>